<evidence type="ECO:0000259" key="5">
    <source>
        <dbReference type="Pfam" id="PF01168"/>
    </source>
</evidence>
<feature type="domain" description="Alanine racemase N-terminal" evidence="5">
    <location>
        <begin position="31"/>
        <end position="232"/>
    </location>
</feature>
<evidence type="ECO:0000313" key="7">
    <source>
        <dbReference type="Proteomes" id="UP000199208"/>
    </source>
</evidence>
<comment type="function">
    <text evidence="2">Pyridoxal 5'-phosphate (PLP)-binding protein, which is involved in PLP homeostasis.</text>
</comment>
<organism evidence="6 7">
    <name type="scientific">Acidaminobacter hydrogenoformans DSM 2784</name>
    <dbReference type="NCBI Taxonomy" id="1120920"/>
    <lineage>
        <taxon>Bacteria</taxon>
        <taxon>Bacillati</taxon>
        <taxon>Bacillota</taxon>
        <taxon>Clostridia</taxon>
        <taxon>Peptostreptococcales</taxon>
        <taxon>Acidaminobacteraceae</taxon>
        <taxon>Acidaminobacter</taxon>
    </lineage>
</organism>
<dbReference type="EMBL" id="FMWL01000002">
    <property type="protein sequence ID" value="SCZ76996.1"/>
    <property type="molecule type" value="Genomic_DNA"/>
</dbReference>
<dbReference type="RefSeq" id="WP_092589315.1">
    <property type="nucleotide sequence ID" value="NZ_FMWL01000002.1"/>
</dbReference>
<dbReference type="InterPro" id="IPR029066">
    <property type="entry name" value="PLP-binding_barrel"/>
</dbReference>
<dbReference type="InterPro" id="IPR001608">
    <property type="entry name" value="Ala_racemase_N"/>
</dbReference>
<dbReference type="STRING" id="1120920.SAMN03080599_00511"/>
<dbReference type="PANTHER" id="PTHR10146">
    <property type="entry name" value="PROLINE SYNTHETASE CO-TRANSCRIBED BACTERIAL HOMOLOG PROTEIN"/>
    <property type="match status" value="1"/>
</dbReference>
<dbReference type="HAMAP" id="MF_02087">
    <property type="entry name" value="PLP_homeostasis"/>
    <property type="match status" value="1"/>
</dbReference>
<evidence type="ECO:0000313" key="6">
    <source>
        <dbReference type="EMBL" id="SCZ76996.1"/>
    </source>
</evidence>
<dbReference type="Pfam" id="PF01168">
    <property type="entry name" value="Ala_racemase_N"/>
    <property type="match status" value="1"/>
</dbReference>
<gene>
    <name evidence="6" type="ORF">SAMN03080599_00511</name>
</gene>
<dbReference type="InterPro" id="IPR011078">
    <property type="entry name" value="PyrdxlP_homeostasis"/>
</dbReference>
<keyword evidence="7" id="KW-1185">Reference proteome</keyword>
<keyword evidence="1 2" id="KW-0663">Pyridoxal phosphate</keyword>
<evidence type="ECO:0000256" key="2">
    <source>
        <dbReference type="HAMAP-Rule" id="MF_02087"/>
    </source>
</evidence>
<dbReference type="PIRSF" id="PIRSF004848">
    <property type="entry name" value="YBL036c_PLPDEIII"/>
    <property type="match status" value="1"/>
</dbReference>
<reference evidence="6 7" key="1">
    <citation type="submission" date="2016-10" db="EMBL/GenBank/DDBJ databases">
        <authorList>
            <person name="de Groot N.N."/>
        </authorList>
    </citation>
    <scope>NUCLEOTIDE SEQUENCE [LARGE SCALE GENOMIC DNA]</scope>
    <source>
        <strain evidence="6 7">DSM 2784</strain>
    </source>
</reference>
<accession>A0A1G5RSL3</accession>
<dbReference type="SUPFAM" id="SSF51419">
    <property type="entry name" value="PLP-binding barrel"/>
    <property type="match status" value="1"/>
</dbReference>
<dbReference type="FunFam" id="3.20.20.10:FF:000018">
    <property type="entry name" value="Pyridoxal phosphate homeostasis protein"/>
    <property type="match status" value="1"/>
</dbReference>
<dbReference type="Proteomes" id="UP000199208">
    <property type="component" value="Unassembled WGS sequence"/>
</dbReference>
<comment type="similarity">
    <text evidence="2 4">Belongs to the pyridoxal phosphate-binding protein YggS/PROSC family.</text>
</comment>
<dbReference type="GO" id="GO:0030170">
    <property type="term" value="F:pyridoxal phosphate binding"/>
    <property type="evidence" value="ECO:0007669"/>
    <property type="project" value="UniProtKB-UniRule"/>
</dbReference>
<evidence type="ECO:0000256" key="1">
    <source>
        <dbReference type="ARBA" id="ARBA00022898"/>
    </source>
</evidence>
<sequence>MVLTIDQLKDRLAHVQERIKDAAVRSDRAAEDIVLVAVTKTQSIETLQLAYDAGIRTVGENRVQEVNAKWPSFERRFEWHLIGHLQTNKVKYIIDKVALIHSVDSLKLAKEISRQAEKAGIIMPVLIQVNPAEEESKFGLASDEVVTLVKAASALPGIKIEGLMTIAPFVEDEAFLRQVFREMRQIFDQLKTEVIPGVEMKYLSMGMTHDFEIAIEEGANMVRIGSGIFGERQ</sequence>
<evidence type="ECO:0000256" key="4">
    <source>
        <dbReference type="RuleBase" id="RU004514"/>
    </source>
</evidence>
<proteinExistence type="inferred from homology"/>
<dbReference type="PANTHER" id="PTHR10146:SF14">
    <property type="entry name" value="PYRIDOXAL PHOSPHATE HOMEOSTASIS PROTEIN"/>
    <property type="match status" value="1"/>
</dbReference>
<feature type="modified residue" description="N6-(pyridoxal phosphate)lysine" evidence="2 3">
    <location>
        <position position="40"/>
    </location>
</feature>
<dbReference type="Gene3D" id="3.20.20.10">
    <property type="entry name" value="Alanine racemase"/>
    <property type="match status" value="1"/>
</dbReference>
<protein>
    <recommendedName>
        <fullName evidence="2">Pyridoxal phosphate homeostasis protein</fullName>
        <shortName evidence="2">PLP homeostasis protein</shortName>
    </recommendedName>
</protein>
<dbReference type="AlphaFoldDB" id="A0A1G5RSL3"/>
<name>A0A1G5RSL3_9FIRM</name>
<dbReference type="NCBIfam" id="TIGR00044">
    <property type="entry name" value="YggS family pyridoxal phosphate-dependent enzyme"/>
    <property type="match status" value="1"/>
</dbReference>
<comment type="cofactor">
    <cofactor evidence="3">
        <name>pyridoxal 5'-phosphate</name>
        <dbReference type="ChEBI" id="CHEBI:597326"/>
    </cofactor>
</comment>
<evidence type="ECO:0000256" key="3">
    <source>
        <dbReference type="PIRSR" id="PIRSR004848-1"/>
    </source>
</evidence>
<dbReference type="CDD" id="cd00635">
    <property type="entry name" value="PLPDE_III_YBL036c_like"/>
    <property type="match status" value="1"/>
</dbReference>
<dbReference type="OrthoDB" id="9804072at2"/>